<reference evidence="1 2" key="1">
    <citation type="submission" date="2024-03" db="EMBL/GenBank/DDBJ databases">
        <title>Actinomycetospora sp. OC33-EN07, a novel actinomycete isolated from wild orchid (Aerides multiflora).</title>
        <authorList>
            <person name="Suriyachadkun C."/>
        </authorList>
    </citation>
    <scope>NUCLEOTIDE SEQUENCE [LARGE SCALE GENOMIC DNA]</scope>
    <source>
        <strain evidence="1 2">OC33-EN07</strain>
    </source>
</reference>
<sequence length="538" mass="57403">MTANAESIKEWISQSEPIEGGVADRQVLPENGFSLLVTDPARLSPGVAQMDACSDLWREGLRAGGIPVQPRTQVADLRSGSETGATIVGLRARVTQRLPAADGALLECPAAGPQEPTQFAFAIGDNNVAEAIRPADGDAGAGDQAQFGNGFRLEFKKDEGQALALLVEPPRESIFWHYEADVTTDGRTITTIVLNDNGRDFYSPGSRASNEYLEGHSAGVDVTDWGVERGSRVVGEPGNQRLMQGQLDVPFEPGMEYYRPRPDSTNAGSSSSFWLRRDGRKLLSVNVPGSAPDVLPEMYDLCGGSANGDDDRRGYTKSKVVSPPLVEQVAGQPVERTTVDYVCSIGVGVARDGERGTPGYFYCRGLPCAESALRATVVRFPLANVEFLSWSNETATQDVQLVDRLLRDARVDGLPAGPAPGALAVEPVVPLPPAGYPDWVAGRIASPTDVGLLTAVEADSEGLVVTFDKVDYRACACPSGGAFTNVNSNIRRLRVLTETEIDATGGGSVTVLPEIVSQRRLVVLSRDSQGRVLHIVAQ</sequence>
<comment type="caution">
    <text evidence="1">The sequence shown here is derived from an EMBL/GenBank/DDBJ whole genome shotgun (WGS) entry which is preliminary data.</text>
</comment>
<protein>
    <submittedName>
        <fullName evidence="1">Uncharacterized protein</fullName>
    </submittedName>
</protein>
<gene>
    <name evidence="1" type="ORF">WCD58_18775</name>
</gene>
<name>A0ABU8M8K2_9PSEU</name>
<evidence type="ECO:0000313" key="1">
    <source>
        <dbReference type="EMBL" id="MEJ2863219.1"/>
    </source>
</evidence>
<evidence type="ECO:0000313" key="2">
    <source>
        <dbReference type="Proteomes" id="UP001369736"/>
    </source>
</evidence>
<keyword evidence="2" id="KW-1185">Reference proteome</keyword>
<proteinExistence type="predicted"/>
<dbReference type="EMBL" id="JBBEGM010000007">
    <property type="protein sequence ID" value="MEJ2863219.1"/>
    <property type="molecule type" value="Genomic_DNA"/>
</dbReference>
<organism evidence="1 2">
    <name type="scientific">Actinomycetospora flava</name>
    <dbReference type="NCBI Taxonomy" id="3129232"/>
    <lineage>
        <taxon>Bacteria</taxon>
        <taxon>Bacillati</taxon>
        <taxon>Actinomycetota</taxon>
        <taxon>Actinomycetes</taxon>
        <taxon>Pseudonocardiales</taxon>
        <taxon>Pseudonocardiaceae</taxon>
        <taxon>Actinomycetospora</taxon>
    </lineage>
</organism>
<dbReference type="Proteomes" id="UP001369736">
    <property type="component" value="Unassembled WGS sequence"/>
</dbReference>
<dbReference type="RefSeq" id="WP_337704577.1">
    <property type="nucleotide sequence ID" value="NZ_JBBEGM010000007.1"/>
</dbReference>
<accession>A0ABU8M8K2</accession>